<comment type="caution">
    <text evidence="3">The sequence shown here is derived from an EMBL/GenBank/DDBJ whole genome shotgun (WGS) entry which is preliminary data.</text>
</comment>
<gene>
    <name evidence="3" type="ORF">B0T14DRAFT_551082</name>
</gene>
<keyword evidence="4" id="KW-1185">Reference proteome</keyword>
<sequence>MKLLSTIILFVSAASTVLLSISIPPTAHTGSISKDQRSTPSGSAGSDQSIAPSSTSGSPDQSGKYITQGIKGVIQGIQGNIALSVKNCSLTVIKLKDVRSCLSKYQEPC</sequence>
<reference evidence="3" key="1">
    <citation type="submission" date="2023-06" db="EMBL/GenBank/DDBJ databases">
        <title>Genome-scale phylogeny and comparative genomics of the fungal order Sordariales.</title>
        <authorList>
            <consortium name="Lawrence Berkeley National Laboratory"/>
            <person name="Hensen N."/>
            <person name="Bonometti L."/>
            <person name="Westerberg I."/>
            <person name="Brannstrom I.O."/>
            <person name="Guillou S."/>
            <person name="Cros-Aarteil S."/>
            <person name="Calhoun S."/>
            <person name="Haridas S."/>
            <person name="Kuo A."/>
            <person name="Mondo S."/>
            <person name="Pangilinan J."/>
            <person name="Riley R."/>
            <person name="Labutti K."/>
            <person name="Andreopoulos B."/>
            <person name="Lipzen A."/>
            <person name="Chen C."/>
            <person name="Yanf M."/>
            <person name="Daum C."/>
            <person name="Ng V."/>
            <person name="Clum A."/>
            <person name="Steindorff A."/>
            <person name="Ohm R."/>
            <person name="Martin F."/>
            <person name="Silar P."/>
            <person name="Natvig D."/>
            <person name="Lalanne C."/>
            <person name="Gautier V."/>
            <person name="Ament-Velasquez S.L."/>
            <person name="Kruys A."/>
            <person name="Hutchinson M.I."/>
            <person name="Powell A.J."/>
            <person name="Barry K."/>
            <person name="Miller A.N."/>
            <person name="Grigoriev I.V."/>
            <person name="Debuchy R."/>
            <person name="Gladieux P."/>
            <person name="Thoren M.H."/>
            <person name="Johannesson H."/>
        </authorList>
    </citation>
    <scope>NUCLEOTIDE SEQUENCE</scope>
    <source>
        <strain evidence="3">CBS 606.72</strain>
    </source>
</reference>
<dbReference type="EMBL" id="JAULSU010000001">
    <property type="protein sequence ID" value="KAK0634010.1"/>
    <property type="molecule type" value="Genomic_DNA"/>
</dbReference>
<organism evidence="3 4">
    <name type="scientific">Immersiella caudata</name>
    <dbReference type="NCBI Taxonomy" id="314043"/>
    <lineage>
        <taxon>Eukaryota</taxon>
        <taxon>Fungi</taxon>
        <taxon>Dikarya</taxon>
        <taxon>Ascomycota</taxon>
        <taxon>Pezizomycotina</taxon>
        <taxon>Sordariomycetes</taxon>
        <taxon>Sordariomycetidae</taxon>
        <taxon>Sordariales</taxon>
        <taxon>Lasiosphaeriaceae</taxon>
        <taxon>Immersiella</taxon>
    </lineage>
</organism>
<accession>A0AA40CDB4</accession>
<keyword evidence="2" id="KW-0732">Signal</keyword>
<proteinExistence type="predicted"/>
<feature type="chain" id="PRO_5041265776" evidence="2">
    <location>
        <begin position="30"/>
        <end position="109"/>
    </location>
</feature>
<dbReference type="Proteomes" id="UP001175000">
    <property type="component" value="Unassembled WGS sequence"/>
</dbReference>
<name>A0AA40CDB4_9PEZI</name>
<feature type="signal peptide" evidence="2">
    <location>
        <begin position="1"/>
        <end position="29"/>
    </location>
</feature>
<evidence type="ECO:0000256" key="2">
    <source>
        <dbReference type="SAM" id="SignalP"/>
    </source>
</evidence>
<feature type="compositionally biased region" description="Polar residues" evidence="1">
    <location>
        <begin position="28"/>
        <end position="64"/>
    </location>
</feature>
<evidence type="ECO:0000313" key="4">
    <source>
        <dbReference type="Proteomes" id="UP001175000"/>
    </source>
</evidence>
<protein>
    <submittedName>
        <fullName evidence="3">Uncharacterized protein</fullName>
    </submittedName>
</protein>
<feature type="region of interest" description="Disordered" evidence="1">
    <location>
        <begin position="25"/>
        <end position="64"/>
    </location>
</feature>
<evidence type="ECO:0000256" key="1">
    <source>
        <dbReference type="SAM" id="MobiDB-lite"/>
    </source>
</evidence>
<dbReference type="AlphaFoldDB" id="A0AA40CDB4"/>
<evidence type="ECO:0000313" key="3">
    <source>
        <dbReference type="EMBL" id="KAK0634010.1"/>
    </source>
</evidence>